<keyword evidence="9" id="KW-1185">Reference proteome</keyword>
<keyword evidence="1" id="KW-0436">Ligase</keyword>
<keyword evidence="3" id="KW-0547">Nucleotide-binding</keyword>
<keyword evidence="2" id="KW-0132">Cell division</keyword>
<feature type="domain" description="Mur ligase central" evidence="7">
    <location>
        <begin position="13"/>
        <end position="67"/>
    </location>
</feature>
<dbReference type="InterPro" id="IPR013221">
    <property type="entry name" value="Mur_ligase_cen"/>
</dbReference>
<keyword evidence="4" id="KW-0067">ATP-binding</keyword>
<dbReference type="InterPro" id="IPR036565">
    <property type="entry name" value="Mur-like_cat_sf"/>
</dbReference>
<proteinExistence type="predicted"/>
<organism evidence="8 9">
    <name type="scientific">Angustibacter aerolatus</name>
    <dbReference type="NCBI Taxonomy" id="1162965"/>
    <lineage>
        <taxon>Bacteria</taxon>
        <taxon>Bacillati</taxon>
        <taxon>Actinomycetota</taxon>
        <taxon>Actinomycetes</taxon>
        <taxon>Kineosporiales</taxon>
        <taxon>Kineosporiaceae</taxon>
    </lineage>
</organism>
<comment type="caution">
    <text evidence="8">The sequence shown here is derived from an EMBL/GenBank/DDBJ whole genome shotgun (WGS) entry which is preliminary data.</text>
</comment>
<feature type="region of interest" description="Disordered" evidence="6">
    <location>
        <begin position="69"/>
        <end position="90"/>
    </location>
</feature>
<dbReference type="InterPro" id="IPR005762">
    <property type="entry name" value="MurD"/>
</dbReference>
<evidence type="ECO:0000256" key="6">
    <source>
        <dbReference type="SAM" id="MobiDB-lite"/>
    </source>
</evidence>
<dbReference type="Proteomes" id="UP001157017">
    <property type="component" value="Unassembled WGS sequence"/>
</dbReference>
<evidence type="ECO:0000256" key="2">
    <source>
        <dbReference type="ARBA" id="ARBA00022618"/>
    </source>
</evidence>
<protein>
    <recommendedName>
        <fullName evidence="7">Mur ligase central domain-containing protein</fullName>
    </recommendedName>
</protein>
<evidence type="ECO:0000313" key="9">
    <source>
        <dbReference type="Proteomes" id="UP001157017"/>
    </source>
</evidence>
<keyword evidence="5" id="KW-0131">Cell cycle</keyword>
<name>A0ABQ6JB65_9ACTN</name>
<evidence type="ECO:0000256" key="5">
    <source>
        <dbReference type="ARBA" id="ARBA00023306"/>
    </source>
</evidence>
<evidence type="ECO:0000256" key="1">
    <source>
        <dbReference type="ARBA" id="ARBA00022598"/>
    </source>
</evidence>
<dbReference type="PANTHER" id="PTHR43692">
    <property type="entry name" value="UDP-N-ACETYLMURAMOYLALANINE--D-GLUTAMATE LIGASE"/>
    <property type="match status" value="1"/>
</dbReference>
<reference evidence="9" key="1">
    <citation type="journal article" date="2019" name="Int. J. Syst. Evol. Microbiol.">
        <title>The Global Catalogue of Microorganisms (GCM) 10K type strain sequencing project: providing services to taxonomists for standard genome sequencing and annotation.</title>
        <authorList>
            <consortium name="The Broad Institute Genomics Platform"/>
            <consortium name="The Broad Institute Genome Sequencing Center for Infectious Disease"/>
            <person name="Wu L."/>
            <person name="Ma J."/>
        </authorList>
    </citation>
    <scope>NUCLEOTIDE SEQUENCE [LARGE SCALE GENOMIC DNA]</scope>
    <source>
        <strain evidence="9">NBRC 108730</strain>
    </source>
</reference>
<dbReference type="InterPro" id="IPR018109">
    <property type="entry name" value="Folylpolyglutamate_synth_CS"/>
</dbReference>
<evidence type="ECO:0000256" key="4">
    <source>
        <dbReference type="ARBA" id="ARBA00022840"/>
    </source>
</evidence>
<evidence type="ECO:0000256" key="3">
    <source>
        <dbReference type="ARBA" id="ARBA00022741"/>
    </source>
</evidence>
<dbReference type="Gene3D" id="3.40.1190.10">
    <property type="entry name" value="Mur-like, catalytic domain"/>
    <property type="match status" value="1"/>
</dbReference>
<gene>
    <name evidence="8" type="ORF">GCM10025868_06720</name>
</gene>
<sequence length="90" mass="9107">MRPATGAAPWLLVTGTNGKTTTVRMLESMLRAGGRRAVAAGNVGVPVLDAVIDPDGYDVIAVEVSSPACTGSTTPRPAAGCRSARWPASA</sequence>
<dbReference type="Pfam" id="PF08245">
    <property type="entry name" value="Mur_ligase_M"/>
    <property type="match status" value="1"/>
</dbReference>
<dbReference type="PANTHER" id="PTHR43692:SF1">
    <property type="entry name" value="UDP-N-ACETYLMURAMOYLALANINE--D-GLUTAMATE LIGASE"/>
    <property type="match status" value="1"/>
</dbReference>
<evidence type="ECO:0000313" key="8">
    <source>
        <dbReference type="EMBL" id="GMA85422.1"/>
    </source>
</evidence>
<dbReference type="EMBL" id="BSUZ01000001">
    <property type="protein sequence ID" value="GMA85422.1"/>
    <property type="molecule type" value="Genomic_DNA"/>
</dbReference>
<dbReference type="PROSITE" id="PS01011">
    <property type="entry name" value="FOLYLPOLYGLU_SYNT_1"/>
    <property type="match status" value="1"/>
</dbReference>
<accession>A0ABQ6JB65</accession>
<dbReference type="SUPFAM" id="SSF53623">
    <property type="entry name" value="MurD-like peptide ligases, catalytic domain"/>
    <property type="match status" value="1"/>
</dbReference>
<evidence type="ECO:0000259" key="7">
    <source>
        <dbReference type="Pfam" id="PF08245"/>
    </source>
</evidence>